<proteinExistence type="predicted"/>
<feature type="transmembrane region" description="Helical" evidence="5">
    <location>
        <begin position="221"/>
        <end position="248"/>
    </location>
</feature>
<accession>A0A1F7H9C9</accession>
<comment type="caution">
    <text evidence="7">The sequence shown here is derived from an EMBL/GenBank/DDBJ whole genome shotgun (WGS) entry which is preliminary data.</text>
</comment>
<dbReference type="Pfam" id="PF04932">
    <property type="entry name" value="Wzy_C"/>
    <property type="match status" value="1"/>
</dbReference>
<name>A0A1F7H9C9_9BACT</name>
<feature type="transmembrane region" description="Helical" evidence="5">
    <location>
        <begin position="132"/>
        <end position="151"/>
    </location>
</feature>
<evidence type="ECO:0000313" key="8">
    <source>
        <dbReference type="Proteomes" id="UP000178597"/>
    </source>
</evidence>
<feature type="transmembrane region" description="Helical" evidence="5">
    <location>
        <begin position="42"/>
        <end position="64"/>
    </location>
</feature>
<feature type="transmembrane region" description="Helical" evidence="5">
    <location>
        <begin position="479"/>
        <end position="497"/>
    </location>
</feature>
<dbReference type="Proteomes" id="UP000178597">
    <property type="component" value="Unassembled WGS sequence"/>
</dbReference>
<feature type="domain" description="O-antigen ligase-related" evidence="6">
    <location>
        <begin position="219"/>
        <end position="430"/>
    </location>
</feature>
<dbReference type="InterPro" id="IPR051533">
    <property type="entry name" value="WaaL-like"/>
</dbReference>
<feature type="transmembrane region" description="Helical" evidence="5">
    <location>
        <begin position="106"/>
        <end position="125"/>
    </location>
</feature>
<dbReference type="PANTHER" id="PTHR37422">
    <property type="entry name" value="TEICHURONIC ACID BIOSYNTHESIS PROTEIN TUAE"/>
    <property type="match status" value="1"/>
</dbReference>
<reference evidence="7 8" key="1">
    <citation type="journal article" date="2016" name="Nat. Commun.">
        <title>Thousands of microbial genomes shed light on interconnected biogeochemical processes in an aquifer system.</title>
        <authorList>
            <person name="Anantharaman K."/>
            <person name="Brown C.T."/>
            <person name="Hug L.A."/>
            <person name="Sharon I."/>
            <person name="Castelle C.J."/>
            <person name="Probst A.J."/>
            <person name="Thomas B.C."/>
            <person name="Singh A."/>
            <person name="Wilkins M.J."/>
            <person name="Karaoz U."/>
            <person name="Brodie E.L."/>
            <person name="Williams K.H."/>
            <person name="Hubbard S.S."/>
            <person name="Banfield J.F."/>
        </authorList>
    </citation>
    <scope>NUCLEOTIDE SEQUENCE [LARGE SCALE GENOMIC DNA]</scope>
</reference>
<gene>
    <name evidence="7" type="ORF">A3C28_04850</name>
</gene>
<evidence type="ECO:0000256" key="5">
    <source>
        <dbReference type="SAM" id="Phobius"/>
    </source>
</evidence>
<evidence type="ECO:0000256" key="4">
    <source>
        <dbReference type="ARBA" id="ARBA00023136"/>
    </source>
</evidence>
<evidence type="ECO:0000259" key="6">
    <source>
        <dbReference type="Pfam" id="PF04932"/>
    </source>
</evidence>
<dbReference type="InterPro" id="IPR007016">
    <property type="entry name" value="O-antigen_ligase-rel_domated"/>
</dbReference>
<comment type="subcellular location">
    <subcellularLocation>
        <location evidence="1">Membrane</location>
        <topology evidence="1">Multi-pass membrane protein</topology>
    </subcellularLocation>
</comment>
<dbReference type="GO" id="GO:0016020">
    <property type="term" value="C:membrane"/>
    <property type="evidence" value="ECO:0007669"/>
    <property type="project" value="UniProtKB-SubCell"/>
</dbReference>
<evidence type="ECO:0000256" key="2">
    <source>
        <dbReference type="ARBA" id="ARBA00022692"/>
    </source>
</evidence>
<feature type="transmembrane region" description="Helical" evidence="5">
    <location>
        <begin position="7"/>
        <end position="30"/>
    </location>
</feature>
<keyword evidence="4 5" id="KW-0472">Membrane</keyword>
<feature type="transmembrane region" description="Helical" evidence="5">
    <location>
        <begin position="254"/>
        <end position="273"/>
    </location>
</feature>
<protein>
    <recommendedName>
        <fullName evidence="6">O-antigen ligase-related domain-containing protein</fullName>
    </recommendedName>
</protein>
<feature type="transmembrane region" description="Helical" evidence="5">
    <location>
        <begin position="192"/>
        <end position="209"/>
    </location>
</feature>
<evidence type="ECO:0000313" key="7">
    <source>
        <dbReference type="EMBL" id="OGK27643.1"/>
    </source>
</evidence>
<feature type="transmembrane region" description="Helical" evidence="5">
    <location>
        <begin position="421"/>
        <end position="441"/>
    </location>
</feature>
<evidence type="ECO:0000256" key="3">
    <source>
        <dbReference type="ARBA" id="ARBA00022989"/>
    </source>
</evidence>
<dbReference type="EMBL" id="MFZP01000024">
    <property type="protein sequence ID" value="OGK27643.1"/>
    <property type="molecule type" value="Genomic_DNA"/>
</dbReference>
<dbReference type="STRING" id="1802040.A3C28_04850"/>
<sequence length="503" mass="57243">MQKLLKFLGWIDNNIVKLLTVGFIFLIPLYPKFPLKFIDYTYIAIRVEDIYVALLAVVFFVQLLRQKVKLNKKFMWLILAFWAAVLASFLWGTFVQKTIIYKHLGFLHSIRRIEYSLIFFIIVSTIRSRKDFLLYLHSSIITLIIVSLYGAGQKFLGWPAVQTMNPEFAKGHILYLTPEARISSTFGGHYDLAAYLVFLLPFTLGLFLYGKKIKYFISYFFSLLALTLTASRSGLIAYPIAIVAFLAYVRKFKLMIVIVIISLVLSLLSDNLSSRFAQTLRIKQIYVNEQTGAVVIPQKISVKELPAGTLFMELDKPVDQTTRSAQTNKLLTDKIIADLQDEARKSGKTLTDKQAADMASTISAGLKPINTVVSDISMATRIQVEWPRAINAFLSYPIFGKGPSTITEATDNDYLRWLGEFGLVGTLIFLYILFSFSKFIFLNRKKYGKNEEYIFLGYLTGLFGLLIYASYFDVFEASKVAYTFWSITAIIVGYLTLKPSRNA</sequence>
<feature type="transmembrane region" description="Helical" evidence="5">
    <location>
        <begin position="453"/>
        <end position="472"/>
    </location>
</feature>
<dbReference type="AlphaFoldDB" id="A0A1F7H9C9"/>
<feature type="transmembrane region" description="Helical" evidence="5">
    <location>
        <begin position="76"/>
        <end position="94"/>
    </location>
</feature>
<dbReference type="PANTHER" id="PTHR37422:SF13">
    <property type="entry name" value="LIPOPOLYSACCHARIDE BIOSYNTHESIS PROTEIN PA4999-RELATED"/>
    <property type="match status" value="1"/>
</dbReference>
<organism evidence="7 8">
    <name type="scientific">Candidatus Roizmanbacteria bacterium RIFCSPHIGHO2_02_FULL_39_9</name>
    <dbReference type="NCBI Taxonomy" id="1802040"/>
    <lineage>
        <taxon>Bacteria</taxon>
        <taxon>Candidatus Roizmaniibacteriota</taxon>
    </lineage>
</organism>
<keyword evidence="3 5" id="KW-1133">Transmembrane helix</keyword>
<keyword evidence="2 5" id="KW-0812">Transmembrane</keyword>
<evidence type="ECO:0000256" key="1">
    <source>
        <dbReference type="ARBA" id="ARBA00004141"/>
    </source>
</evidence>